<dbReference type="PIRSF" id="PIRSF000423">
    <property type="entry name" value="ArgA"/>
    <property type="match status" value="1"/>
</dbReference>
<dbReference type="PANTHER" id="PTHR30602">
    <property type="entry name" value="AMINO-ACID ACETYLTRANSFERASE"/>
    <property type="match status" value="1"/>
</dbReference>
<dbReference type="SUPFAM" id="SSF55729">
    <property type="entry name" value="Acyl-CoA N-acyltransferases (Nat)"/>
    <property type="match status" value="1"/>
</dbReference>
<dbReference type="OrthoDB" id="9802238at2"/>
<keyword evidence="9" id="KW-1185">Reference proteome</keyword>
<evidence type="ECO:0000256" key="6">
    <source>
        <dbReference type="ARBA" id="ARBA00048372"/>
    </source>
</evidence>
<evidence type="ECO:0000313" key="9">
    <source>
        <dbReference type="Proteomes" id="UP000006852"/>
    </source>
</evidence>
<comment type="pathway">
    <text evidence="1">Amino-acid biosynthesis; L-arginine biosynthesis; N(2)-acetyl-L-ornithine from L-glutamate: step 1/4.</text>
</comment>
<dbReference type="NCBIfam" id="TIGR01890">
    <property type="entry name" value="N-Ac-Glu-synth"/>
    <property type="match status" value="1"/>
</dbReference>
<protein>
    <recommendedName>
        <fullName evidence="3">amino-acid N-acetyltransferase</fullName>
        <ecNumber evidence="3">2.3.1.1</ecNumber>
    </recommendedName>
</protein>
<evidence type="ECO:0000256" key="2">
    <source>
        <dbReference type="ARBA" id="ARBA00009145"/>
    </source>
</evidence>
<evidence type="ECO:0000259" key="7">
    <source>
        <dbReference type="PROSITE" id="PS51186"/>
    </source>
</evidence>
<comment type="catalytic activity">
    <reaction evidence="6">
        <text>L-glutamate + acetyl-CoA = N-acetyl-L-glutamate + CoA + H(+)</text>
        <dbReference type="Rhea" id="RHEA:24292"/>
        <dbReference type="ChEBI" id="CHEBI:15378"/>
        <dbReference type="ChEBI" id="CHEBI:29985"/>
        <dbReference type="ChEBI" id="CHEBI:44337"/>
        <dbReference type="ChEBI" id="CHEBI:57287"/>
        <dbReference type="ChEBI" id="CHEBI:57288"/>
        <dbReference type="EC" id="2.3.1.1"/>
    </reaction>
</comment>
<organism evidence="8 9">
    <name type="scientific">Treponema succinifaciens (strain ATCC 33096 / DSM 2489 / 6091)</name>
    <dbReference type="NCBI Taxonomy" id="869209"/>
    <lineage>
        <taxon>Bacteria</taxon>
        <taxon>Pseudomonadati</taxon>
        <taxon>Spirochaetota</taxon>
        <taxon>Spirochaetia</taxon>
        <taxon>Spirochaetales</taxon>
        <taxon>Treponemataceae</taxon>
        <taxon>Treponema</taxon>
    </lineage>
</organism>
<dbReference type="EMBL" id="CP002631">
    <property type="protein sequence ID" value="AEB15420.1"/>
    <property type="molecule type" value="Genomic_DNA"/>
</dbReference>
<dbReference type="GO" id="GO:0006526">
    <property type="term" value="P:L-arginine biosynthetic process"/>
    <property type="evidence" value="ECO:0007669"/>
    <property type="project" value="UniProtKB-UniPathway"/>
</dbReference>
<dbReference type="GO" id="GO:0005737">
    <property type="term" value="C:cytoplasm"/>
    <property type="evidence" value="ECO:0007669"/>
    <property type="project" value="InterPro"/>
</dbReference>
<dbReference type="SUPFAM" id="SSF53633">
    <property type="entry name" value="Carbamate kinase-like"/>
    <property type="match status" value="1"/>
</dbReference>
<feature type="domain" description="N-acetyltransferase" evidence="7">
    <location>
        <begin position="325"/>
        <end position="469"/>
    </location>
</feature>
<comment type="similarity">
    <text evidence="2">Belongs to the acetyltransferase family. ArgA subfamily.</text>
</comment>
<dbReference type="AlphaFoldDB" id="F2NXS6"/>
<evidence type="ECO:0000256" key="1">
    <source>
        <dbReference type="ARBA" id="ARBA00004925"/>
    </source>
</evidence>
<dbReference type="Pfam" id="PF13508">
    <property type="entry name" value="Acetyltransf_7"/>
    <property type="match status" value="1"/>
</dbReference>
<evidence type="ECO:0000256" key="4">
    <source>
        <dbReference type="ARBA" id="ARBA00022679"/>
    </source>
</evidence>
<dbReference type="HOGENOM" id="CLU_024773_0_0_12"/>
<keyword evidence="5 8" id="KW-0012">Acyltransferase</keyword>
<proteinExistence type="inferred from homology"/>
<dbReference type="Proteomes" id="UP000006852">
    <property type="component" value="Chromosome"/>
</dbReference>
<dbReference type="InterPro" id="IPR016181">
    <property type="entry name" value="Acyl_CoA_acyltransferase"/>
</dbReference>
<dbReference type="eggNOG" id="COG1246">
    <property type="taxonomic scope" value="Bacteria"/>
</dbReference>
<dbReference type="UniPathway" id="UPA00068">
    <property type="reaction ID" value="UER00106"/>
</dbReference>
<dbReference type="Pfam" id="PF00696">
    <property type="entry name" value="AA_kinase"/>
    <property type="match status" value="1"/>
</dbReference>
<dbReference type="InterPro" id="IPR001048">
    <property type="entry name" value="Asp/Glu/Uridylate_kinase"/>
</dbReference>
<dbReference type="STRING" id="869209.Tresu_2558"/>
<accession>F2NXS6</accession>
<dbReference type="CDD" id="cd04301">
    <property type="entry name" value="NAT_SF"/>
    <property type="match status" value="1"/>
</dbReference>
<dbReference type="InterPro" id="IPR036393">
    <property type="entry name" value="AceGlu_kinase-like_sf"/>
</dbReference>
<dbReference type="Gene3D" id="3.40.1160.10">
    <property type="entry name" value="Acetylglutamate kinase-like"/>
    <property type="match status" value="1"/>
</dbReference>
<reference evidence="9" key="2">
    <citation type="submission" date="2011-04" db="EMBL/GenBank/DDBJ databases">
        <title>The complete genome of chromosome of Treponema succinifaciens DSM 2489.</title>
        <authorList>
            <person name="Lucas S."/>
            <person name="Copeland A."/>
            <person name="Lapidus A."/>
            <person name="Bruce D."/>
            <person name="Goodwin L."/>
            <person name="Pitluck S."/>
            <person name="Peters L."/>
            <person name="Kyrpides N."/>
            <person name="Mavromatis K."/>
            <person name="Ivanova N."/>
            <person name="Ovchinnikova G."/>
            <person name="Teshima H."/>
            <person name="Detter J.C."/>
            <person name="Tapia R."/>
            <person name="Han C."/>
            <person name="Land M."/>
            <person name="Hauser L."/>
            <person name="Markowitz V."/>
            <person name="Cheng J.-F."/>
            <person name="Hugenholtz P."/>
            <person name="Woyke T."/>
            <person name="Wu D."/>
            <person name="Gronow S."/>
            <person name="Wellnitz S."/>
            <person name="Brambilla E."/>
            <person name="Klenk H.-P."/>
            <person name="Eisen J.A."/>
        </authorList>
    </citation>
    <scope>NUCLEOTIDE SEQUENCE [LARGE SCALE GENOMIC DNA]</scope>
    <source>
        <strain evidence="9">ATCC 33096 / DSM 2489 / 6091</strain>
    </source>
</reference>
<sequence>MEENLIHEKAERIRDVIRYIKRFKNALVVIYIDDNLIDSPHFLNHIRDICFIHEAGLKIILVPGASKKINEILSNANIKWKIHCNCRITGPEAMPLIKMAAFDVSNQIMTAFAGERKTSVIGNWVRARGKGVIDGFDYGTSGEIEKLQTDSIKTVLDNGFIPIFPCIGWSIAGKPYNISSIELSQQIAINLNADKLFFLVPNAEISSENFLIPKEIGLSQEGNIPALNLEEVELFLKTNEPSVNSTENNENSTERLVNLDKNVSPETNKMYLKEKIFTLLKKAEKACTQGVDRVHILNGSIDGVVPCEIFSDLGSGTMVYSNNYGKIREMTREDIPAVLNVMQPFIESGILLPRTKESLSAQFNNFIVYELDGAIRACASLITYSDGQTEIAGVAVDKNCSHIGIGPRMIEFLVKQAKQNNSKGIFLLTTQTADWFEKLGFKLSDISTLPKERKEKWNPNRGSKVLRLF</sequence>
<dbReference type="InterPro" id="IPR000182">
    <property type="entry name" value="GNAT_dom"/>
</dbReference>
<dbReference type="InterPro" id="IPR010167">
    <property type="entry name" value="NH2A_AcTrfase"/>
</dbReference>
<dbReference type="eggNOG" id="COG0548">
    <property type="taxonomic scope" value="Bacteria"/>
</dbReference>
<evidence type="ECO:0000256" key="5">
    <source>
        <dbReference type="ARBA" id="ARBA00023315"/>
    </source>
</evidence>
<dbReference type="GO" id="GO:0004042">
    <property type="term" value="F:L-glutamate N-acetyltransferase activity"/>
    <property type="evidence" value="ECO:0007669"/>
    <property type="project" value="InterPro"/>
</dbReference>
<dbReference type="Gene3D" id="3.40.630.30">
    <property type="match status" value="1"/>
</dbReference>
<dbReference type="KEGG" id="tsu:Tresu_2558"/>
<evidence type="ECO:0000256" key="3">
    <source>
        <dbReference type="ARBA" id="ARBA00012697"/>
    </source>
</evidence>
<evidence type="ECO:0000313" key="8">
    <source>
        <dbReference type="EMBL" id="AEB15420.1"/>
    </source>
</evidence>
<dbReference type="PANTHER" id="PTHR30602:SF12">
    <property type="entry name" value="AMINO-ACID ACETYLTRANSFERASE NAGS1, CHLOROPLASTIC-RELATED"/>
    <property type="match status" value="1"/>
</dbReference>
<keyword evidence="4 8" id="KW-0808">Transferase</keyword>
<dbReference type="GeneID" id="302999671"/>
<gene>
    <name evidence="8" type="ordered locus">Tresu_2558</name>
</gene>
<dbReference type="PROSITE" id="PS51186">
    <property type="entry name" value="GNAT"/>
    <property type="match status" value="1"/>
</dbReference>
<dbReference type="RefSeq" id="WP_013702670.1">
    <property type="nucleotide sequence ID" value="NC_015385.1"/>
</dbReference>
<dbReference type="EC" id="2.3.1.1" evidence="3"/>
<reference evidence="8 9" key="1">
    <citation type="journal article" date="2011" name="Stand. Genomic Sci.">
        <title>Complete genome sequence of Treponema succinifaciens type strain (6091).</title>
        <authorList>
            <person name="Han C."/>
            <person name="Gronow S."/>
            <person name="Teshima H."/>
            <person name="Lapidus A."/>
            <person name="Nolan M."/>
            <person name="Lucas S."/>
            <person name="Hammon N."/>
            <person name="Deshpande S."/>
            <person name="Cheng J.F."/>
            <person name="Zeytun A."/>
            <person name="Tapia R."/>
            <person name="Goodwin L."/>
            <person name="Pitluck S."/>
            <person name="Liolios K."/>
            <person name="Pagani I."/>
            <person name="Ivanova N."/>
            <person name="Mavromatis K."/>
            <person name="Mikhailova N."/>
            <person name="Huntemann M."/>
            <person name="Pati A."/>
            <person name="Chen A."/>
            <person name="Palaniappan K."/>
            <person name="Land M."/>
            <person name="Hauser L."/>
            <person name="Brambilla E.M."/>
            <person name="Rohde M."/>
            <person name="Goker M."/>
            <person name="Woyke T."/>
            <person name="Bristow J."/>
            <person name="Eisen J.A."/>
            <person name="Markowitz V."/>
            <person name="Hugenholtz P."/>
            <person name="Kyrpides N.C."/>
            <person name="Klenk H.P."/>
            <person name="Detter J.C."/>
        </authorList>
    </citation>
    <scope>NUCLEOTIDE SEQUENCE [LARGE SCALE GENOMIC DNA]</scope>
    <source>
        <strain evidence="9">ATCC 33096 / DSM 2489 / 6091</strain>
    </source>
</reference>
<name>F2NXS6_TRES6</name>